<organism evidence="3 4">
    <name type="scientific">Roseiflexus castenholzii (strain DSM 13941 / HLO8)</name>
    <dbReference type="NCBI Taxonomy" id="383372"/>
    <lineage>
        <taxon>Bacteria</taxon>
        <taxon>Bacillati</taxon>
        <taxon>Chloroflexota</taxon>
        <taxon>Chloroflexia</taxon>
        <taxon>Chloroflexales</taxon>
        <taxon>Roseiflexineae</taxon>
        <taxon>Roseiflexaceae</taxon>
        <taxon>Roseiflexus</taxon>
    </lineage>
</organism>
<proteinExistence type="predicted"/>
<accession>A7NJX6</accession>
<evidence type="ECO:0000313" key="4">
    <source>
        <dbReference type="Proteomes" id="UP000000263"/>
    </source>
</evidence>
<evidence type="ECO:0000256" key="2">
    <source>
        <dbReference type="SAM" id="Phobius"/>
    </source>
</evidence>
<dbReference type="KEGG" id="rca:Rcas_1704"/>
<feature type="transmembrane region" description="Helical" evidence="2">
    <location>
        <begin position="269"/>
        <end position="287"/>
    </location>
</feature>
<keyword evidence="2" id="KW-1133">Transmembrane helix</keyword>
<keyword evidence="2" id="KW-0812">Transmembrane</keyword>
<keyword evidence="4" id="KW-1185">Reference proteome</keyword>
<dbReference type="AlphaFoldDB" id="A7NJX6"/>
<name>A7NJX6_ROSCS</name>
<feature type="transmembrane region" description="Helical" evidence="2">
    <location>
        <begin position="220"/>
        <end position="245"/>
    </location>
</feature>
<dbReference type="eggNOG" id="COG5479">
    <property type="taxonomic scope" value="Bacteria"/>
</dbReference>
<feature type="transmembrane region" description="Helical" evidence="2">
    <location>
        <begin position="107"/>
        <end position="124"/>
    </location>
</feature>
<keyword evidence="2" id="KW-0472">Membrane</keyword>
<feature type="transmembrane region" description="Helical" evidence="2">
    <location>
        <begin position="193"/>
        <end position="211"/>
    </location>
</feature>
<dbReference type="HOGENOM" id="CLU_351503_0_0_0"/>
<dbReference type="OrthoDB" id="138314at2"/>
<evidence type="ECO:0000256" key="1">
    <source>
        <dbReference type="SAM" id="MobiDB-lite"/>
    </source>
</evidence>
<dbReference type="Proteomes" id="UP000000263">
    <property type="component" value="Chromosome"/>
</dbReference>
<dbReference type="EMBL" id="CP000804">
    <property type="protein sequence ID" value="ABU57796.1"/>
    <property type="molecule type" value="Genomic_DNA"/>
</dbReference>
<feature type="transmembrane region" description="Helical" evidence="2">
    <location>
        <begin position="308"/>
        <end position="328"/>
    </location>
</feature>
<feature type="transmembrane region" description="Helical" evidence="2">
    <location>
        <begin position="165"/>
        <end position="181"/>
    </location>
</feature>
<protein>
    <recommendedName>
        <fullName evidence="5">DUF2029 domain-containing protein</fullName>
    </recommendedName>
</protein>
<reference evidence="3 4" key="1">
    <citation type="submission" date="2007-08" db="EMBL/GenBank/DDBJ databases">
        <title>Complete sequence of Roseiflexus castenholzii DSM 13941.</title>
        <authorList>
            <consortium name="US DOE Joint Genome Institute"/>
            <person name="Copeland A."/>
            <person name="Lucas S."/>
            <person name="Lapidus A."/>
            <person name="Barry K."/>
            <person name="Glavina del Rio T."/>
            <person name="Dalin E."/>
            <person name="Tice H."/>
            <person name="Pitluck S."/>
            <person name="Thompson L.S."/>
            <person name="Brettin T."/>
            <person name="Bruce D."/>
            <person name="Detter J.C."/>
            <person name="Han C."/>
            <person name="Tapia R."/>
            <person name="Schmutz J."/>
            <person name="Larimer F."/>
            <person name="Land M."/>
            <person name="Hauser L."/>
            <person name="Kyrpides N."/>
            <person name="Mikhailova N."/>
            <person name="Bryant D.A."/>
            <person name="Hanada S."/>
            <person name="Tsukatani Y."/>
            <person name="Richardson P."/>
        </authorList>
    </citation>
    <scope>NUCLEOTIDE SEQUENCE [LARGE SCALE GENOMIC DNA]</scope>
    <source>
        <strain evidence="4">DSM 13941 / HLO8</strain>
    </source>
</reference>
<feature type="transmembrane region" description="Helical" evidence="2">
    <location>
        <begin position="419"/>
        <end position="439"/>
    </location>
</feature>
<evidence type="ECO:0000313" key="3">
    <source>
        <dbReference type="EMBL" id="ABU57796.1"/>
    </source>
</evidence>
<sequence>MRTRIAGALAPAALAALVAMHLLFFALRAWHVLTFPYPLDYGEGPLLAQVNALRSGISLPHLYSDPGTPPYLVVNYPPVYLVAVWLIAPLFDVAFPGSDATLLAGRLVTLLATLGSTFLLWRLAAPPHDSHSTAMPRIAVFITALAFLALPIVREWGALMRVDMLGVYLGLWGLLLTRRLSRWAALPLALSLLVKPSLIAAPAAALIWLWFRHRRRALEVALIIAAIGGAAAGALQLASGGWFWLHVVAANANPWSAALAEGFWQDQAAILWSLWLGAVCAAALLLARAAPDVSNRRCPVLPSDTTPAHGLLPVVYTCFGAYVAFGVGKVGAYTNYFLEFYAGAIWLIAAAIASLLATDRSRHGQRLSSTRRSDKPAPVSDAPAPSLSSRISMLTSWFLAAGARTQPSAARSRHFNSRFSVLSSSTLLLLLAAALLRYYPLWSENYVKPYGLIEGDNPPRLAFGAYGVWRDLQREQEILATLRRVNAALVADAQAAGAPIVTDIPGIAAQAGVPSRLQAFEHRQLYDAGLLDQRPLLRDMANGRVPLVVLDYLGNWLTPEMIALITHRYAQTGSRGTFDLYQPVDPGRRSDVALDIGAGIRATGVFLSPPGSTMYAPGERVVLTLELSRTTTDPGPCDADPCEIRVTLATSDGAPIAAWERPLIYDALRPADWDGAAIQHMHPIDLPVELPPGEYRLTVALRSGAELFTPPQRIAPIKVGDASGQLLGERGYFVPAPIFTFWLEAGGYEGPGDPLMPAVPFADGVVQCFLRACFHSAGNDITRLPIGELVLIGESGLRPAQPETGPSRFFPETGYTLHGTFLSAWEAYGGMETLGPPISSEMQRGAARVQYTRYARLERPEGTDIVLLANLGEEYLRLPGIPYRWR</sequence>
<feature type="transmembrane region" description="Helical" evidence="2">
    <location>
        <begin position="340"/>
        <end position="358"/>
    </location>
</feature>
<feature type="region of interest" description="Disordered" evidence="1">
    <location>
        <begin position="366"/>
        <end position="387"/>
    </location>
</feature>
<feature type="transmembrane region" description="Helical" evidence="2">
    <location>
        <begin position="78"/>
        <end position="95"/>
    </location>
</feature>
<feature type="transmembrane region" description="Helical" evidence="2">
    <location>
        <begin position="136"/>
        <end position="153"/>
    </location>
</feature>
<gene>
    <name evidence="3" type="ordered locus">Rcas_1704</name>
</gene>
<evidence type="ECO:0008006" key="5">
    <source>
        <dbReference type="Google" id="ProtNLM"/>
    </source>
</evidence>